<gene>
    <name evidence="2" type="ORF">AMECASPLE_006204</name>
</gene>
<dbReference type="Proteomes" id="UP001469553">
    <property type="component" value="Unassembled WGS sequence"/>
</dbReference>
<proteinExistence type="predicted"/>
<reference evidence="2 3" key="1">
    <citation type="submission" date="2021-06" db="EMBL/GenBank/DDBJ databases">
        <authorList>
            <person name="Palmer J.M."/>
        </authorList>
    </citation>
    <scope>NUCLEOTIDE SEQUENCE [LARGE SCALE GENOMIC DNA]</scope>
    <source>
        <strain evidence="2 3">AS_MEX2019</strain>
        <tissue evidence="2">Muscle</tissue>
    </source>
</reference>
<comment type="caution">
    <text evidence="2">The sequence shown here is derived from an EMBL/GenBank/DDBJ whole genome shotgun (WGS) entry which is preliminary data.</text>
</comment>
<evidence type="ECO:0000313" key="2">
    <source>
        <dbReference type="EMBL" id="MEQ2302373.1"/>
    </source>
</evidence>
<organism evidence="2 3">
    <name type="scientific">Ameca splendens</name>
    <dbReference type="NCBI Taxonomy" id="208324"/>
    <lineage>
        <taxon>Eukaryota</taxon>
        <taxon>Metazoa</taxon>
        <taxon>Chordata</taxon>
        <taxon>Craniata</taxon>
        <taxon>Vertebrata</taxon>
        <taxon>Euteleostomi</taxon>
        <taxon>Actinopterygii</taxon>
        <taxon>Neopterygii</taxon>
        <taxon>Teleostei</taxon>
        <taxon>Neoteleostei</taxon>
        <taxon>Acanthomorphata</taxon>
        <taxon>Ovalentaria</taxon>
        <taxon>Atherinomorphae</taxon>
        <taxon>Cyprinodontiformes</taxon>
        <taxon>Goodeidae</taxon>
        <taxon>Ameca</taxon>
    </lineage>
</organism>
<keyword evidence="1" id="KW-1133">Transmembrane helix</keyword>
<evidence type="ECO:0000256" key="1">
    <source>
        <dbReference type="SAM" id="Phobius"/>
    </source>
</evidence>
<keyword evidence="1" id="KW-0472">Membrane</keyword>
<dbReference type="EMBL" id="JAHRIP010056724">
    <property type="protein sequence ID" value="MEQ2302373.1"/>
    <property type="molecule type" value="Genomic_DNA"/>
</dbReference>
<evidence type="ECO:0000313" key="3">
    <source>
        <dbReference type="Proteomes" id="UP001469553"/>
    </source>
</evidence>
<name>A0ABV0ZAC3_9TELE</name>
<sequence length="104" mass="12003">MSAHCVQAFCYEIKREEKIREGRSLGYFEGFSMMISITERKNQSLVHTLTSFSESMLHMHVFWLSQTYRPSFLSSLWYITVLLASSTPAYVQLGLKGKAEHFGL</sequence>
<keyword evidence="1" id="KW-0812">Transmembrane</keyword>
<keyword evidence="3" id="KW-1185">Reference proteome</keyword>
<feature type="transmembrane region" description="Helical" evidence="1">
    <location>
        <begin position="76"/>
        <end position="95"/>
    </location>
</feature>
<protein>
    <submittedName>
        <fullName evidence="2">Uncharacterized protein</fullName>
    </submittedName>
</protein>
<accession>A0ABV0ZAC3</accession>